<proteinExistence type="predicted"/>
<organism evidence="1 2">
    <name type="scientific">Rhizobium changzhiense</name>
    <dbReference type="NCBI Taxonomy" id="2692317"/>
    <lineage>
        <taxon>Bacteria</taxon>
        <taxon>Pseudomonadati</taxon>
        <taxon>Pseudomonadota</taxon>
        <taxon>Alphaproteobacteria</taxon>
        <taxon>Hyphomicrobiales</taxon>
        <taxon>Rhizobiaceae</taxon>
        <taxon>Rhizobium/Agrobacterium group</taxon>
        <taxon>Rhizobium</taxon>
    </lineage>
</organism>
<accession>A0A7Z0UBL2</accession>
<dbReference type="Proteomes" id="UP000532162">
    <property type="component" value="Unassembled WGS sequence"/>
</dbReference>
<comment type="caution">
    <text evidence="1">The sequence shown here is derived from an EMBL/GenBank/DDBJ whole genome shotgun (WGS) entry which is preliminary data.</text>
</comment>
<protein>
    <submittedName>
        <fullName evidence="1">Uncharacterized protein</fullName>
    </submittedName>
</protein>
<reference evidence="1 2" key="1">
    <citation type="submission" date="2020-07" db="EMBL/GenBank/DDBJ databases">
        <authorList>
            <person name="Sun Q."/>
        </authorList>
    </citation>
    <scope>NUCLEOTIDE SEQUENCE [LARGE SCALE GENOMIC DNA]</scope>
    <source>
        <strain evidence="1 2">WYCCWR 11290</strain>
    </source>
</reference>
<evidence type="ECO:0000313" key="2">
    <source>
        <dbReference type="Proteomes" id="UP000532162"/>
    </source>
</evidence>
<sequence>MVNDLPNERYLIVKARYMVLLLDGCLTIDKYWLSMVVDLESQISKNRGQITALKAAEPAILERPWPKPRHH</sequence>
<dbReference type="RefSeq" id="WP_180695680.1">
    <property type="nucleotide sequence ID" value="NZ_JACCPJ010000005.1"/>
</dbReference>
<evidence type="ECO:0000313" key="1">
    <source>
        <dbReference type="EMBL" id="NZD63447.1"/>
    </source>
</evidence>
<dbReference type="AlphaFoldDB" id="A0A7Z0UBL2"/>
<dbReference type="EMBL" id="JACCPJ010000005">
    <property type="protein sequence ID" value="NZD63447.1"/>
    <property type="molecule type" value="Genomic_DNA"/>
</dbReference>
<gene>
    <name evidence="1" type="ORF">HX900_20350</name>
</gene>
<name>A0A7Z0UBL2_9HYPH</name>